<evidence type="ECO:0000313" key="2">
    <source>
        <dbReference type="Proteomes" id="UP000177958"/>
    </source>
</evidence>
<accession>A0A1F6D9E5</accession>
<comment type="caution">
    <text evidence="1">The sequence shown here is derived from an EMBL/GenBank/DDBJ whole genome shotgun (WGS) entry which is preliminary data.</text>
</comment>
<protein>
    <submittedName>
        <fullName evidence="1">Uncharacterized protein</fullName>
    </submittedName>
</protein>
<gene>
    <name evidence="1" type="ORF">A2853_01080</name>
</gene>
<sequence length="80" mass="8935">MQMGKLSPNRRRGADIDALFRNISGEDGKPDPELLVVVVERIRDMLPYLPEDERKRICDALARHCGGPTDPDPVLQPGRA</sequence>
<dbReference type="AlphaFoldDB" id="A0A1F6D9E5"/>
<proteinExistence type="predicted"/>
<dbReference type="Proteomes" id="UP000177958">
    <property type="component" value="Unassembled WGS sequence"/>
</dbReference>
<name>A0A1F6D9E5_9BACT</name>
<dbReference type="EMBL" id="MFKX01000007">
    <property type="protein sequence ID" value="OGG58064.1"/>
    <property type="molecule type" value="Genomic_DNA"/>
</dbReference>
<organism evidence="1 2">
    <name type="scientific">Candidatus Kaiserbacteria bacterium RIFCSPHIGHO2_01_FULL_55_17</name>
    <dbReference type="NCBI Taxonomy" id="1798484"/>
    <lineage>
        <taxon>Bacteria</taxon>
        <taxon>Candidatus Kaiseribacteriota</taxon>
    </lineage>
</organism>
<evidence type="ECO:0000313" key="1">
    <source>
        <dbReference type="EMBL" id="OGG58064.1"/>
    </source>
</evidence>
<reference evidence="1 2" key="1">
    <citation type="journal article" date="2016" name="Nat. Commun.">
        <title>Thousands of microbial genomes shed light on interconnected biogeochemical processes in an aquifer system.</title>
        <authorList>
            <person name="Anantharaman K."/>
            <person name="Brown C.T."/>
            <person name="Hug L.A."/>
            <person name="Sharon I."/>
            <person name="Castelle C.J."/>
            <person name="Probst A.J."/>
            <person name="Thomas B.C."/>
            <person name="Singh A."/>
            <person name="Wilkins M.J."/>
            <person name="Karaoz U."/>
            <person name="Brodie E.L."/>
            <person name="Williams K.H."/>
            <person name="Hubbard S.S."/>
            <person name="Banfield J.F."/>
        </authorList>
    </citation>
    <scope>NUCLEOTIDE SEQUENCE [LARGE SCALE GENOMIC DNA]</scope>
</reference>